<feature type="compositionally biased region" description="Basic and acidic residues" evidence="4">
    <location>
        <begin position="291"/>
        <end position="304"/>
    </location>
</feature>
<feature type="compositionally biased region" description="Polar residues" evidence="4">
    <location>
        <begin position="20"/>
        <end position="32"/>
    </location>
</feature>
<dbReference type="InterPro" id="IPR001766">
    <property type="entry name" value="Fork_head_dom"/>
</dbReference>
<feature type="compositionally biased region" description="Basic and acidic residues" evidence="4">
    <location>
        <begin position="245"/>
        <end position="256"/>
    </location>
</feature>
<dbReference type="InterPro" id="IPR000253">
    <property type="entry name" value="FHA_dom"/>
</dbReference>
<feature type="compositionally biased region" description="Polar residues" evidence="4">
    <location>
        <begin position="305"/>
        <end position="317"/>
    </location>
</feature>
<dbReference type="AlphaFoldDB" id="A0AAN7STV3"/>
<feature type="region of interest" description="Disordered" evidence="4">
    <location>
        <begin position="1025"/>
        <end position="1058"/>
    </location>
</feature>
<dbReference type="PROSITE" id="PS50006">
    <property type="entry name" value="FHA_DOMAIN"/>
    <property type="match status" value="1"/>
</dbReference>
<evidence type="ECO:0000256" key="1">
    <source>
        <dbReference type="ARBA" id="ARBA00023125"/>
    </source>
</evidence>
<name>A0AAN7STV3_9EURO</name>
<dbReference type="GO" id="GO:0005634">
    <property type="term" value="C:nucleus"/>
    <property type="evidence" value="ECO:0007669"/>
    <property type="project" value="UniProtKB-SubCell"/>
</dbReference>
<feature type="domain" description="FHA" evidence="5">
    <location>
        <begin position="398"/>
        <end position="431"/>
    </location>
</feature>
<feature type="compositionally biased region" description="Polar residues" evidence="4">
    <location>
        <begin position="257"/>
        <end position="281"/>
    </location>
</feature>
<feature type="region of interest" description="Disordered" evidence="4">
    <location>
        <begin position="19"/>
        <end position="72"/>
    </location>
</feature>
<feature type="region of interest" description="Disordered" evidence="4">
    <location>
        <begin position="461"/>
        <end position="636"/>
    </location>
</feature>
<feature type="region of interest" description="Disordered" evidence="4">
    <location>
        <begin position="946"/>
        <end position="991"/>
    </location>
</feature>
<feature type="compositionally biased region" description="Polar residues" evidence="4">
    <location>
        <begin position="131"/>
        <end position="143"/>
    </location>
</feature>
<reference evidence="7 8" key="1">
    <citation type="submission" date="2023-08" db="EMBL/GenBank/DDBJ databases">
        <title>Black Yeasts Isolated from many extreme environments.</title>
        <authorList>
            <person name="Coleine C."/>
            <person name="Stajich J.E."/>
            <person name="Selbmann L."/>
        </authorList>
    </citation>
    <scope>NUCLEOTIDE SEQUENCE [LARGE SCALE GENOMIC DNA]</scope>
    <source>
        <strain evidence="7 8">CCFEE 5910</strain>
    </source>
</reference>
<feature type="compositionally biased region" description="Polar residues" evidence="4">
    <location>
        <begin position="946"/>
        <end position="964"/>
    </location>
</feature>
<dbReference type="InterPro" id="IPR045178">
    <property type="entry name" value="Fhl1/FHA1"/>
</dbReference>
<dbReference type="EMBL" id="JAVRRJ010000010">
    <property type="protein sequence ID" value="KAK5081346.1"/>
    <property type="molecule type" value="Genomic_DNA"/>
</dbReference>
<proteinExistence type="predicted"/>
<gene>
    <name evidence="7" type="ORF">LTR05_008140</name>
</gene>
<dbReference type="Gene3D" id="2.60.200.20">
    <property type="match status" value="1"/>
</dbReference>
<protein>
    <submittedName>
        <fullName evidence="7">Uncharacterized protein</fullName>
    </submittedName>
</protein>
<feature type="region of interest" description="Disordered" evidence="4">
    <location>
        <begin position="245"/>
        <end position="323"/>
    </location>
</feature>
<feature type="DNA-binding region" description="Fork-head" evidence="3">
    <location>
        <begin position="649"/>
        <end position="738"/>
    </location>
</feature>
<dbReference type="SMART" id="SM00339">
    <property type="entry name" value="FH"/>
    <property type="match status" value="1"/>
</dbReference>
<evidence type="ECO:0000313" key="7">
    <source>
        <dbReference type="EMBL" id="KAK5081346.1"/>
    </source>
</evidence>
<keyword evidence="2 3" id="KW-0539">Nucleus</keyword>
<feature type="compositionally biased region" description="Low complexity" evidence="4">
    <location>
        <begin position="979"/>
        <end position="989"/>
    </location>
</feature>
<evidence type="ECO:0000256" key="3">
    <source>
        <dbReference type="PROSITE-ProRule" id="PRU00089"/>
    </source>
</evidence>
<dbReference type="Pfam" id="PF00498">
    <property type="entry name" value="FHA"/>
    <property type="match status" value="1"/>
</dbReference>
<dbReference type="InterPro" id="IPR008984">
    <property type="entry name" value="SMAD_FHA_dom_sf"/>
</dbReference>
<feature type="region of interest" description="Disordered" evidence="4">
    <location>
        <begin position="716"/>
        <end position="815"/>
    </location>
</feature>
<feature type="compositionally biased region" description="Basic and acidic residues" evidence="4">
    <location>
        <begin position="1113"/>
        <end position="1122"/>
    </location>
</feature>
<dbReference type="InterPro" id="IPR036390">
    <property type="entry name" value="WH_DNA-bd_sf"/>
</dbReference>
<dbReference type="GO" id="GO:0043565">
    <property type="term" value="F:sequence-specific DNA binding"/>
    <property type="evidence" value="ECO:0007669"/>
    <property type="project" value="InterPro"/>
</dbReference>
<dbReference type="CDD" id="cd00059">
    <property type="entry name" value="FH_FOX"/>
    <property type="match status" value="1"/>
</dbReference>
<evidence type="ECO:0000259" key="5">
    <source>
        <dbReference type="PROSITE" id="PS50006"/>
    </source>
</evidence>
<dbReference type="PANTHER" id="PTHR21712:SF29">
    <property type="entry name" value="PRE-RRNA-PROCESSING PROTEIN FHL1"/>
    <property type="match status" value="1"/>
</dbReference>
<sequence>MSASVASLAVGLLDRHYSAPSMSPELNVTSSPDVVEDDHVQETSGIQTRDADADEPYNTKQNSAGQQSQTDLDRRHTIGGLLAALATNAISKPLVSGPRRSATPPEDSPISQTSEMHLPDTQEQKEGALAESNTARLPSQDPNDQAAFQLLPPDPTLLMPTQDQFDALNFTQDELALPFPAFDMSLDHFPQDIMQDPLPINVKRQIDAYARLEFADGTFYLNTFQCELGRDQHAFRDALTREQEAKEAAELEKDQPKSSSGKLSQRSHVLKTAESQVQGSVVSEAGGFAGVDEKPIEGYGDKRNGQSAKHNSSQASESDIVRPDEVLHNPSLAPYDYHRDVVYQPTQFVAVPEDEIVEDERPAPVTAEHLPDPSSCPLIPIHTTVASSQTEVQNLRAISRRHVRIFWNWQYSAFYMEVLGRNGAFFQDQHMKFGESVRLHSGAKIQISAVEFVFRLPDTVNDLPGDDEDSNAASEDALEETPGRTATSAENGQPVKLKLKLHRESSGTQLAGGNAELKRRGPGRPPKNGIMSQREMKEREKAEKEAKARALHGIPSPPALERKPSKSQMPKPDPPLEVQKVEKRKYTKRKREDGEEEEVLPSIEHQEETPATETILPPPPQPIAKRARTKSYSPDYKPFDQCTPEDLARPPHNYAVLLYMVLSETGEITLRQIYKQMQARWPFFKYMVDSDGWTSSVRHNLNQEVGKLFERGRKEGKGFTWLPKPNAMEEYQAQKNKRSNAPPVPKPRPPPQRPSIPPSQGQQLTWQNSGPSPQQNRPVNGAAQQGPWPATRPGPNGTTPNINGGPQPVGPTQTRDMNYIPPVHLLPQHFGQPAPRFMPVTFEGLAVIHRFEQSMFQNLRQDTETQTKWRAIFGSAKAQALHGAPGSQLPGGETQEEATILRHIRDFVDRYRNPAFQGFNIARTASPMVTGASAPATNTSVEPTAATLPQQNTPAPQPVQPTTNSEVSPPAQAPPAPPVEASSVANPASGPTAIQQAEEPTTALTSTSTAEAATTVVTAVTTVTPSTTVPDTTAPPTAPAISRPEPVDVAPAEHRSTAADSRLQEAITAAIIDESPSNQNLDVTVSDNVAVPVTKEQADPHTNAPPNASIPAKTDHVAHETTDTTAVTNKIGQPIEDELKPAD</sequence>
<dbReference type="GO" id="GO:0003700">
    <property type="term" value="F:DNA-binding transcription factor activity"/>
    <property type="evidence" value="ECO:0007669"/>
    <property type="project" value="InterPro"/>
</dbReference>
<accession>A0AAN7STV3</accession>
<feature type="compositionally biased region" description="Polar residues" evidence="4">
    <location>
        <begin position="764"/>
        <end position="778"/>
    </location>
</feature>
<comment type="subcellular location">
    <subcellularLocation>
        <location evidence="3">Nucleus</location>
    </subcellularLocation>
</comment>
<feature type="compositionally biased region" description="Low complexity" evidence="4">
    <location>
        <begin position="789"/>
        <end position="806"/>
    </location>
</feature>
<dbReference type="Proteomes" id="UP001309876">
    <property type="component" value="Unassembled WGS sequence"/>
</dbReference>
<feature type="domain" description="Fork-head" evidence="6">
    <location>
        <begin position="649"/>
        <end position="738"/>
    </location>
</feature>
<dbReference type="PANTHER" id="PTHR21712">
    <property type="entry name" value="PRE-RRNA-PROCESSING PROTEIN FHL1"/>
    <property type="match status" value="1"/>
</dbReference>
<dbReference type="Pfam" id="PF00250">
    <property type="entry name" value="Forkhead"/>
    <property type="match status" value="1"/>
</dbReference>
<feature type="region of interest" description="Disordered" evidence="4">
    <location>
        <begin position="93"/>
        <end position="147"/>
    </location>
</feature>
<evidence type="ECO:0000256" key="2">
    <source>
        <dbReference type="ARBA" id="ARBA00023242"/>
    </source>
</evidence>
<keyword evidence="1 3" id="KW-0238">DNA-binding</keyword>
<dbReference type="PRINTS" id="PR00053">
    <property type="entry name" value="FORKHEAD"/>
</dbReference>
<evidence type="ECO:0000259" key="6">
    <source>
        <dbReference type="PROSITE" id="PS50039"/>
    </source>
</evidence>
<comment type="caution">
    <text evidence="7">The sequence shown here is derived from an EMBL/GenBank/DDBJ whole genome shotgun (WGS) entry which is preliminary data.</text>
</comment>
<dbReference type="GO" id="GO:0060962">
    <property type="term" value="P:regulation of ribosomal protein gene transcription by RNA polymerase II"/>
    <property type="evidence" value="ECO:0007669"/>
    <property type="project" value="InterPro"/>
</dbReference>
<evidence type="ECO:0000256" key="4">
    <source>
        <dbReference type="SAM" id="MobiDB-lite"/>
    </source>
</evidence>
<feature type="compositionally biased region" description="Basic and acidic residues" evidence="4">
    <location>
        <begin position="117"/>
        <end position="128"/>
    </location>
</feature>
<dbReference type="Gene3D" id="1.10.10.10">
    <property type="entry name" value="Winged helix-like DNA-binding domain superfamily/Winged helix DNA-binding domain"/>
    <property type="match status" value="1"/>
</dbReference>
<keyword evidence="8" id="KW-1185">Reference proteome</keyword>
<feature type="region of interest" description="Disordered" evidence="4">
    <location>
        <begin position="1096"/>
        <end position="1143"/>
    </location>
</feature>
<feature type="compositionally biased region" description="Low complexity" evidence="4">
    <location>
        <begin position="1025"/>
        <end position="1035"/>
    </location>
</feature>
<dbReference type="SUPFAM" id="SSF49879">
    <property type="entry name" value="SMAD/FHA domain"/>
    <property type="match status" value="1"/>
</dbReference>
<dbReference type="PROSITE" id="PS50039">
    <property type="entry name" value="FORK_HEAD_3"/>
    <property type="match status" value="1"/>
</dbReference>
<dbReference type="InterPro" id="IPR036388">
    <property type="entry name" value="WH-like_DNA-bd_sf"/>
</dbReference>
<dbReference type="SUPFAM" id="SSF46785">
    <property type="entry name" value="Winged helix' DNA-binding domain"/>
    <property type="match status" value="1"/>
</dbReference>
<feature type="compositionally biased region" description="Basic and acidic residues" evidence="4">
    <location>
        <begin position="534"/>
        <end position="548"/>
    </location>
</feature>
<evidence type="ECO:0000313" key="8">
    <source>
        <dbReference type="Proteomes" id="UP001309876"/>
    </source>
</evidence>
<organism evidence="7 8">
    <name type="scientific">Lithohypha guttulata</name>
    <dbReference type="NCBI Taxonomy" id="1690604"/>
    <lineage>
        <taxon>Eukaryota</taxon>
        <taxon>Fungi</taxon>
        <taxon>Dikarya</taxon>
        <taxon>Ascomycota</taxon>
        <taxon>Pezizomycotina</taxon>
        <taxon>Eurotiomycetes</taxon>
        <taxon>Chaetothyriomycetidae</taxon>
        <taxon>Chaetothyriales</taxon>
        <taxon>Trichomeriaceae</taxon>
        <taxon>Lithohypha</taxon>
    </lineage>
</organism>
<feature type="compositionally biased region" description="Polar residues" evidence="4">
    <location>
        <begin position="58"/>
        <end position="70"/>
    </location>
</feature>
<feature type="compositionally biased region" description="Pro residues" evidence="4">
    <location>
        <begin position="742"/>
        <end position="757"/>
    </location>
</feature>